<dbReference type="OrthoDB" id="1491239at2"/>
<accession>A0A444HF69</accession>
<sequence length="422" mass="46189">MIKKIIAGACLIFSTVGFAQENNASPYSYYGIGDVKFKGTVENRSMGGVGILPDSIHINLQNPATYSSLKLTTFTVAGSNSGTKFKTSSADDSASRTTVDYVAVALPFNKIGFAFGLMPYTSVGYKIQNEKVINNVNYYRQFEGSGGVNRVFFGGAYQITPKFSIGADFQYNFGNIETKSIVGVPDLGVQYPTREINKSDYSGASFNIGATYQTKVSEKLNLYTSATFTPESTLKSTTERQIATITLTTKGNEIVMDQLDKVYANDDIKMPSKFSVGSGVGEARKWFAGLEYTFQGANTLGNRFDAVTKAGFESSHKISLGGYYIPKYMSFTSYLSRITYRAGLKFEKTGLVVNNQDINDMGLTFGVGLPLGSGTTRGSNLNFGLELGRRGTTKANLIQENYVNLMVSLSLNDKWFIKRKYD</sequence>
<protein>
    <submittedName>
        <fullName evidence="2">Uncharacterized protein</fullName>
    </submittedName>
</protein>
<feature type="chain" id="PRO_5019455898" evidence="1">
    <location>
        <begin position="20"/>
        <end position="422"/>
    </location>
</feature>
<name>A0A444HF69_9FLAO</name>
<organism evidence="2 3">
    <name type="scientific">Flavobacterium cerinum</name>
    <dbReference type="NCBI Taxonomy" id="2502784"/>
    <lineage>
        <taxon>Bacteria</taxon>
        <taxon>Pseudomonadati</taxon>
        <taxon>Bacteroidota</taxon>
        <taxon>Flavobacteriia</taxon>
        <taxon>Flavobacteriales</taxon>
        <taxon>Flavobacteriaceae</taxon>
        <taxon>Flavobacterium</taxon>
    </lineage>
</organism>
<evidence type="ECO:0000313" key="2">
    <source>
        <dbReference type="EMBL" id="RWX03637.1"/>
    </source>
</evidence>
<evidence type="ECO:0000313" key="3">
    <source>
        <dbReference type="Proteomes" id="UP000287527"/>
    </source>
</evidence>
<dbReference type="RefSeq" id="WP_128388192.1">
    <property type="nucleotide sequence ID" value="NZ_SBII01000001.1"/>
</dbReference>
<dbReference type="SUPFAM" id="SSF56935">
    <property type="entry name" value="Porins"/>
    <property type="match status" value="1"/>
</dbReference>
<reference evidence="2 3" key="1">
    <citation type="submission" date="2019-01" db="EMBL/GenBank/DDBJ databases">
        <title>Flavobacterium sp. nov.,isolated from freshwater.</title>
        <authorList>
            <person name="Zhang R."/>
            <person name="Du Z.-J."/>
        </authorList>
    </citation>
    <scope>NUCLEOTIDE SEQUENCE [LARGE SCALE GENOMIC DNA]</scope>
    <source>
        <strain evidence="2 3">1E403</strain>
    </source>
</reference>
<dbReference type="EMBL" id="SBII01000001">
    <property type="protein sequence ID" value="RWX03637.1"/>
    <property type="molecule type" value="Genomic_DNA"/>
</dbReference>
<gene>
    <name evidence="2" type="ORF">EPI11_01550</name>
</gene>
<comment type="caution">
    <text evidence="2">The sequence shown here is derived from an EMBL/GenBank/DDBJ whole genome shotgun (WGS) entry which is preliminary data.</text>
</comment>
<feature type="signal peptide" evidence="1">
    <location>
        <begin position="1"/>
        <end position="19"/>
    </location>
</feature>
<keyword evidence="1" id="KW-0732">Signal</keyword>
<keyword evidence="3" id="KW-1185">Reference proteome</keyword>
<dbReference type="AlphaFoldDB" id="A0A444HF69"/>
<dbReference type="Proteomes" id="UP000287527">
    <property type="component" value="Unassembled WGS sequence"/>
</dbReference>
<evidence type="ECO:0000256" key="1">
    <source>
        <dbReference type="SAM" id="SignalP"/>
    </source>
</evidence>
<proteinExistence type="predicted"/>
<dbReference type="Gene3D" id="2.40.160.60">
    <property type="entry name" value="Outer membrane protein transport protein (OMPP1/FadL/TodX)"/>
    <property type="match status" value="1"/>
</dbReference>